<dbReference type="RefSeq" id="WP_126907832.1">
    <property type="nucleotide sequence ID" value="NZ_ML133750.1"/>
</dbReference>
<keyword evidence="7 11" id="KW-1133">Transmembrane helix</keyword>
<evidence type="ECO:0000256" key="4">
    <source>
        <dbReference type="ARBA" id="ARBA00022519"/>
    </source>
</evidence>
<feature type="transmembrane region" description="Helical" evidence="11">
    <location>
        <begin position="307"/>
        <end position="330"/>
    </location>
</feature>
<gene>
    <name evidence="12" type="ORF">EFR84_04440</name>
</gene>
<feature type="transmembrane region" description="Helical" evidence="11">
    <location>
        <begin position="193"/>
        <end position="215"/>
    </location>
</feature>
<feature type="transmembrane region" description="Helical" evidence="11">
    <location>
        <begin position="154"/>
        <end position="173"/>
    </location>
</feature>
<evidence type="ECO:0000256" key="2">
    <source>
        <dbReference type="ARBA" id="ARBA00022448"/>
    </source>
</evidence>
<reference evidence="12 13" key="1">
    <citation type="submission" date="2018-11" db="EMBL/GenBank/DDBJ databases">
        <title>Rhizobium chutanense sp. nov., isolated from root nodules of Phaseolus vulgaris in China.</title>
        <authorList>
            <person name="Huo Y."/>
        </authorList>
    </citation>
    <scope>NUCLEOTIDE SEQUENCE [LARGE SCALE GENOMIC DNA]</scope>
    <source>
        <strain evidence="12 13">C16</strain>
    </source>
</reference>
<sequence>MMKTLQNEQAAPVLLDRRDERVRHDDSLGGWVRAFWDRIRSGDLGSLPVIVGLAIIWTVFQALNPVFLSSANLVNMLFDCSTVGVISLGIVCILMVGEIDLSVGSVSGFASALTGVFWINQGWPVVLAILAAMVVGALIGSLYAFLFNRFGMPSFVSTLSGLLAVLGLQLYILGSTGSINLTYGSWLVNFGQIMVMPDVVAYALIALAGIAFFFSSYRTAARRRAAGLSSKSVTGLLLRAVVVTVALEAVAFYLNQSRGIPWMFGLFVGLVAAMNYALTRTKWGRSMQAVGGNREAARRSGINVSRIYASAFVTCALLAATGGVLSAARLATASQQAGTGDVNLNAIAAAVIGGTSLFGGRGSAYSALLGIIVIQSIASGLTLLDLSSSLRYMITGAVLAVAVIVDSLARRSRISHGRA</sequence>
<keyword evidence="2" id="KW-0813">Transport</keyword>
<feature type="transmembrane region" description="Helical" evidence="11">
    <location>
        <begin position="342"/>
        <end position="360"/>
    </location>
</feature>
<evidence type="ECO:0000256" key="11">
    <source>
        <dbReference type="SAM" id="Phobius"/>
    </source>
</evidence>
<dbReference type="EMBL" id="RJTJ01000003">
    <property type="protein sequence ID" value="RUM08803.1"/>
    <property type="molecule type" value="Genomic_DNA"/>
</dbReference>
<keyword evidence="3" id="KW-1003">Cell membrane</keyword>
<proteinExistence type="predicted"/>
<evidence type="ECO:0000313" key="12">
    <source>
        <dbReference type="EMBL" id="RUM08803.1"/>
    </source>
</evidence>
<dbReference type="OrthoDB" id="192433at2"/>
<name>A0A3S0QJC0_9HYPH</name>
<keyword evidence="6 11" id="KW-0812">Transmembrane</keyword>
<evidence type="ECO:0000256" key="8">
    <source>
        <dbReference type="ARBA" id="ARBA00023136"/>
    </source>
</evidence>
<dbReference type="PANTHER" id="PTHR32196">
    <property type="entry name" value="ABC TRANSPORTER PERMEASE PROTEIN YPHD-RELATED-RELATED"/>
    <property type="match status" value="1"/>
</dbReference>
<feature type="transmembrane region" description="Helical" evidence="11">
    <location>
        <begin position="47"/>
        <end position="67"/>
    </location>
</feature>
<dbReference type="AlphaFoldDB" id="A0A3S0QJC0"/>
<dbReference type="PANTHER" id="PTHR32196:SF32">
    <property type="entry name" value="XYLOSE TRANSPORT SYSTEM PERMEASE PROTEIN XYLH"/>
    <property type="match status" value="1"/>
</dbReference>
<evidence type="ECO:0000256" key="1">
    <source>
        <dbReference type="ARBA" id="ARBA00004651"/>
    </source>
</evidence>
<feature type="transmembrane region" description="Helical" evidence="11">
    <location>
        <begin position="260"/>
        <end position="278"/>
    </location>
</feature>
<comment type="subcellular location">
    <subcellularLocation>
        <location evidence="1">Cell membrane</location>
        <topology evidence="1">Multi-pass membrane protein</topology>
    </subcellularLocation>
</comment>
<dbReference type="InterPro" id="IPR001851">
    <property type="entry name" value="ABC_transp_permease"/>
</dbReference>
<evidence type="ECO:0000256" key="5">
    <source>
        <dbReference type="ARBA" id="ARBA00022597"/>
    </source>
</evidence>
<keyword evidence="8 11" id="KW-0472">Membrane</keyword>
<evidence type="ECO:0000256" key="6">
    <source>
        <dbReference type="ARBA" id="ARBA00022692"/>
    </source>
</evidence>
<dbReference type="CDD" id="cd06579">
    <property type="entry name" value="TM_PBP1_transp_AraH_like"/>
    <property type="match status" value="1"/>
</dbReference>
<evidence type="ECO:0000313" key="13">
    <source>
        <dbReference type="Proteomes" id="UP000278081"/>
    </source>
</evidence>
<keyword evidence="4" id="KW-0997">Cell inner membrane</keyword>
<dbReference type="Pfam" id="PF02653">
    <property type="entry name" value="BPD_transp_2"/>
    <property type="match status" value="1"/>
</dbReference>
<comment type="caution">
    <text evidence="12">The sequence shown here is derived from an EMBL/GenBank/DDBJ whole genome shotgun (WGS) entry which is preliminary data.</text>
</comment>
<feature type="transmembrane region" description="Helical" evidence="11">
    <location>
        <begin position="390"/>
        <end position="409"/>
    </location>
</feature>
<dbReference type="GO" id="GO:0005886">
    <property type="term" value="C:plasma membrane"/>
    <property type="evidence" value="ECO:0007669"/>
    <property type="project" value="UniProtKB-SubCell"/>
</dbReference>
<protein>
    <recommendedName>
        <fullName evidence="10">Xylose transport system permease protein XylH</fullName>
    </recommendedName>
</protein>
<feature type="transmembrane region" description="Helical" evidence="11">
    <location>
        <begin position="73"/>
        <end position="94"/>
    </location>
</feature>
<organism evidence="12 13">
    <name type="scientific">Rhizobium chutanense</name>
    <dbReference type="NCBI Taxonomy" id="2035448"/>
    <lineage>
        <taxon>Bacteria</taxon>
        <taxon>Pseudomonadati</taxon>
        <taxon>Pseudomonadota</taxon>
        <taxon>Alphaproteobacteria</taxon>
        <taxon>Hyphomicrobiales</taxon>
        <taxon>Rhizobiaceae</taxon>
        <taxon>Rhizobium/Agrobacterium group</taxon>
        <taxon>Rhizobium</taxon>
    </lineage>
</organism>
<dbReference type="GO" id="GO:0022857">
    <property type="term" value="F:transmembrane transporter activity"/>
    <property type="evidence" value="ECO:0007669"/>
    <property type="project" value="InterPro"/>
</dbReference>
<accession>A0A3S0QJC0</accession>
<evidence type="ECO:0000256" key="9">
    <source>
        <dbReference type="ARBA" id="ARBA00035611"/>
    </source>
</evidence>
<comment type="function">
    <text evidence="9">Part of the binding-protein-dependent transport system for D-xylose. Probably responsible for the translocation of the substrate across the membrane.</text>
</comment>
<feature type="transmembrane region" description="Helical" evidence="11">
    <location>
        <begin position="125"/>
        <end position="147"/>
    </location>
</feature>
<feature type="transmembrane region" description="Helical" evidence="11">
    <location>
        <begin position="236"/>
        <end position="254"/>
    </location>
</feature>
<evidence type="ECO:0000256" key="3">
    <source>
        <dbReference type="ARBA" id="ARBA00022475"/>
    </source>
</evidence>
<evidence type="ECO:0000256" key="7">
    <source>
        <dbReference type="ARBA" id="ARBA00022989"/>
    </source>
</evidence>
<feature type="transmembrane region" description="Helical" evidence="11">
    <location>
        <begin position="101"/>
        <end position="119"/>
    </location>
</feature>
<dbReference type="Proteomes" id="UP000278081">
    <property type="component" value="Unassembled WGS sequence"/>
</dbReference>
<keyword evidence="5" id="KW-0762">Sugar transport</keyword>
<feature type="transmembrane region" description="Helical" evidence="11">
    <location>
        <begin position="367"/>
        <end position="384"/>
    </location>
</feature>
<evidence type="ECO:0000256" key="10">
    <source>
        <dbReference type="ARBA" id="ARBA00035686"/>
    </source>
</evidence>